<sequence>MTETSFETERDRARQLLDAEDLTALHVGVIHDDQTVDTVASRRTDADSEAELQTLSLLATHIRAVAAEAGVDYDTVAADAAAIAAQLEELPVEAPADHDSEAIEDGDDSDSENTDDGSDT</sequence>
<feature type="domain" description="DUF8113" evidence="2">
    <location>
        <begin position="3"/>
        <end position="89"/>
    </location>
</feature>
<name>A0ABD6DB08_9EURY</name>
<feature type="region of interest" description="Disordered" evidence="1">
    <location>
        <begin position="91"/>
        <end position="120"/>
    </location>
</feature>
<dbReference type="Pfam" id="PF26418">
    <property type="entry name" value="DUF8113"/>
    <property type="match status" value="1"/>
</dbReference>
<dbReference type="RefSeq" id="WP_256396324.1">
    <property type="nucleotide sequence ID" value="NZ_JANHDJ010000004.1"/>
</dbReference>
<reference evidence="3 4" key="1">
    <citation type="journal article" date="2019" name="Int. J. Syst. Evol. Microbiol.">
        <title>The Global Catalogue of Microorganisms (GCM) 10K type strain sequencing project: providing services to taxonomists for standard genome sequencing and annotation.</title>
        <authorList>
            <consortium name="The Broad Institute Genomics Platform"/>
            <consortium name="The Broad Institute Genome Sequencing Center for Infectious Disease"/>
            <person name="Wu L."/>
            <person name="Ma J."/>
        </authorList>
    </citation>
    <scope>NUCLEOTIDE SEQUENCE [LARGE SCALE GENOMIC DNA]</scope>
    <source>
        <strain evidence="3 4">CGMCC 1.10593</strain>
    </source>
</reference>
<protein>
    <recommendedName>
        <fullName evidence="2">DUF8113 domain-containing protein</fullName>
    </recommendedName>
</protein>
<evidence type="ECO:0000313" key="3">
    <source>
        <dbReference type="EMBL" id="MFD1643151.1"/>
    </source>
</evidence>
<keyword evidence="4" id="KW-1185">Reference proteome</keyword>
<dbReference type="AlphaFoldDB" id="A0ABD6DB08"/>
<evidence type="ECO:0000256" key="1">
    <source>
        <dbReference type="SAM" id="MobiDB-lite"/>
    </source>
</evidence>
<accession>A0ABD6DB08</accession>
<dbReference type="Proteomes" id="UP001597052">
    <property type="component" value="Unassembled WGS sequence"/>
</dbReference>
<gene>
    <name evidence="3" type="ORF">ACFSBW_14840</name>
</gene>
<proteinExistence type="predicted"/>
<dbReference type="EMBL" id="JBHUDM010000004">
    <property type="protein sequence ID" value="MFD1643151.1"/>
    <property type="molecule type" value="Genomic_DNA"/>
</dbReference>
<dbReference type="InterPro" id="IPR058426">
    <property type="entry name" value="DUF8113"/>
</dbReference>
<evidence type="ECO:0000313" key="4">
    <source>
        <dbReference type="Proteomes" id="UP001597052"/>
    </source>
</evidence>
<feature type="compositionally biased region" description="Acidic residues" evidence="1">
    <location>
        <begin position="102"/>
        <end position="120"/>
    </location>
</feature>
<organism evidence="3 4">
    <name type="scientific">Halohasta litorea</name>
    <dbReference type="NCBI Taxonomy" id="869891"/>
    <lineage>
        <taxon>Archaea</taxon>
        <taxon>Methanobacteriati</taxon>
        <taxon>Methanobacteriota</taxon>
        <taxon>Stenosarchaea group</taxon>
        <taxon>Halobacteria</taxon>
        <taxon>Halobacteriales</taxon>
        <taxon>Haloferacaceae</taxon>
        <taxon>Halohasta</taxon>
    </lineage>
</organism>
<comment type="caution">
    <text evidence="3">The sequence shown here is derived from an EMBL/GenBank/DDBJ whole genome shotgun (WGS) entry which is preliminary data.</text>
</comment>
<evidence type="ECO:0000259" key="2">
    <source>
        <dbReference type="Pfam" id="PF26418"/>
    </source>
</evidence>